<dbReference type="SUPFAM" id="SSF52980">
    <property type="entry name" value="Restriction endonuclease-like"/>
    <property type="match status" value="1"/>
</dbReference>
<comment type="caution">
    <text evidence="2">The sequence shown here is derived from an EMBL/GenBank/DDBJ whole genome shotgun (WGS) entry which is preliminary data.</text>
</comment>
<feature type="domain" description="Restriction endonuclease type IV Mrr" evidence="1">
    <location>
        <begin position="20"/>
        <end position="109"/>
    </location>
</feature>
<dbReference type="PANTHER" id="PTHR30015">
    <property type="entry name" value="MRR RESTRICTION SYSTEM PROTEIN"/>
    <property type="match status" value="1"/>
</dbReference>
<dbReference type="EC" id="3.1.21.-" evidence="2"/>
<organism evidence="2 3">
    <name type="scientific">Cohnella soli</name>
    <dbReference type="NCBI Taxonomy" id="425005"/>
    <lineage>
        <taxon>Bacteria</taxon>
        <taxon>Bacillati</taxon>
        <taxon>Bacillota</taxon>
        <taxon>Bacilli</taxon>
        <taxon>Bacillales</taxon>
        <taxon>Paenibacillaceae</taxon>
        <taxon>Cohnella</taxon>
    </lineage>
</organism>
<dbReference type="PANTHER" id="PTHR30015:SF7">
    <property type="entry name" value="TYPE IV METHYL-DIRECTED RESTRICTION ENZYME ECOKMRR"/>
    <property type="match status" value="1"/>
</dbReference>
<keyword evidence="2" id="KW-0378">Hydrolase</keyword>
<keyword evidence="3" id="KW-1185">Reference proteome</keyword>
<keyword evidence="2" id="KW-0540">Nuclease</keyword>
<dbReference type="RefSeq" id="WP_378134518.1">
    <property type="nucleotide sequence ID" value="NZ_JBHSMI010000026.1"/>
</dbReference>
<proteinExistence type="predicted"/>
<sequence length="132" mass="14747">MSLEAFSDKGKAPSVVDSAEVRGYAVHEVVVSVNDGGVNLVIVDKRGERTAVQAKCYADHNLVLLQTVREHMAANRNHSCILTLLVTTSDLTESAKKEAEQFRVEYWHGRVVSRKINSWKANKTRRTHGTRT</sequence>
<reference evidence="3" key="1">
    <citation type="journal article" date="2019" name="Int. J. Syst. Evol. Microbiol.">
        <title>The Global Catalogue of Microorganisms (GCM) 10K type strain sequencing project: providing services to taxonomists for standard genome sequencing and annotation.</title>
        <authorList>
            <consortium name="The Broad Institute Genomics Platform"/>
            <consortium name="The Broad Institute Genome Sequencing Center for Infectious Disease"/>
            <person name="Wu L."/>
            <person name="Ma J."/>
        </authorList>
    </citation>
    <scope>NUCLEOTIDE SEQUENCE [LARGE SCALE GENOMIC DNA]</scope>
    <source>
        <strain evidence="3">CGMCC 1.18575</strain>
    </source>
</reference>
<dbReference type="GO" id="GO:0004519">
    <property type="term" value="F:endonuclease activity"/>
    <property type="evidence" value="ECO:0007669"/>
    <property type="project" value="UniProtKB-KW"/>
</dbReference>
<keyword evidence="2" id="KW-0255">Endonuclease</keyword>
<dbReference type="InterPro" id="IPR011856">
    <property type="entry name" value="tRNA_endonuc-like_dom_sf"/>
</dbReference>
<evidence type="ECO:0000313" key="2">
    <source>
        <dbReference type="EMBL" id="MFC5404314.1"/>
    </source>
</evidence>
<dbReference type="GO" id="GO:0016787">
    <property type="term" value="F:hydrolase activity"/>
    <property type="evidence" value="ECO:0007669"/>
    <property type="project" value="UniProtKB-KW"/>
</dbReference>
<dbReference type="Pfam" id="PF04471">
    <property type="entry name" value="Mrr_cat"/>
    <property type="match status" value="1"/>
</dbReference>
<name>A0ABW0HUP2_9BACL</name>
<gene>
    <name evidence="2" type="ORF">ACFPOF_16365</name>
</gene>
<dbReference type="InterPro" id="IPR007560">
    <property type="entry name" value="Restrct_endonuc_IV_Mrr"/>
</dbReference>
<accession>A0ABW0HUP2</accession>
<evidence type="ECO:0000259" key="1">
    <source>
        <dbReference type="Pfam" id="PF04471"/>
    </source>
</evidence>
<dbReference type="Proteomes" id="UP001596113">
    <property type="component" value="Unassembled WGS sequence"/>
</dbReference>
<protein>
    <submittedName>
        <fullName evidence="2">Restriction endonuclease</fullName>
        <ecNumber evidence="2">3.1.21.-</ecNumber>
    </submittedName>
</protein>
<dbReference type="InterPro" id="IPR052906">
    <property type="entry name" value="Type_IV_Methyl-Rstrct_Enzyme"/>
</dbReference>
<dbReference type="Gene3D" id="3.40.1350.10">
    <property type="match status" value="1"/>
</dbReference>
<dbReference type="EMBL" id="JBHSMI010000026">
    <property type="protein sequence ID" value="MFC5404314.1"/>
    <property type="molecule type" value="Genomic_DNA"/>
</dbReference>
<dbReference type="InterPro" id="IPR011335">
    <property type="entry name" value="Restrct_endonuc-II-like"/>
</dbReference>
<evidence type="ECO:0000313" key="3">
    <source>
        <dbReference type="Proteomes" id="UP001596113"/>
    </source>
</evidence>